<dbReference type="InterPro" id="IPR000064">
    <property type="entry name" value="NLP_P60_dom"/>
</dbReference>
<comment type="similarity">
    <text evidence="1">Belongs to the peptidase C40 family.</text>
</comment>
<keyword evidence="2" id="KW-0645">Protease</keyword>
<evidence type="ECO:0000313" key="7">
    <source>
        <dbReference type="Proteomes" id="UP000310697"/>
    </source>
</evidence>
<gene>
    <name evidence="6" type="ORF">MZUP2_190</name>
</gene>
<dbReference type="Gene3D" id="3.90.1720.10">
    <property type="entry name" value="endopeptidase domain like (from Nostoc punctiforme)"/>
    <property type="match status" value="1"/>
</dbReference>
<sequence length="139" mass="15730">MHKSEFIEKVTGVPWVDRACTFEAMDCWGLVVLYYRHVLGIEIHHAADYESGSDFLTCFEEEVIFWRDTEIFTDGGIFIAYYGAQPVHVGLIVDGMALHSRGECGHVRADNIRTIKKLFTRVEFKAYADYSNSARAGAA</sequence>
<reference evidence="6 7" key="1">
    <citation type="journal article" date="2019" name="J. Basic Microbiol.">
        <title>Complete genome sequence analysis of temperate Erwinia bacteriophages 49 and 59.</title>
        <authorList>
            <person name="Zlatohurska M."/>
            <person name="Gorb T."/>
            <person name="Romaniuk L."/>
            <person name="Korol N."/>
            <person name="Faidiuk Y."/>
            <person name="Kropinski A.M."/>
            <person name="Kushkina A."/>
            <person name="Tovkach F."/>
        </authorList>
    </citation>
    <scope>NUCLEOTIDE SEQUENCE [LARGE SCALE GENOMIC DNA]</scope>
</reference>
<accession>A0A4Y1NRE7</accession>
<proteinExistence type="inferred from homology"/>
<evidence type="ECO:0000256" key="2">
    <source>
        <dbReference type="ARBA" id="ARBA00022670"/>
    </source>
</evidence>
<dbReference type="GO" id="GO:0001897">
    <property type="term" value="P:symbiont-mediated cytolysis of host cell"/>
    <property type="evidence" value="ECO:0007669"/>
    <property type="project" value="UniProtKB-ARBA"/>
</dbReference>
<name>A0A4Y1NRE7_9CAUD</name>
<dbReference type="GO" id="GO:0006508">
    <property type="term" value="P:proteolysis"/>
    <property type="evidence" value="ECO:0007669"/>
    <property type="project" value="UniProtKB-KW"/>
</dbReference>
<keyword evidence="4" id="KW-0788">Thiol protease</keyword>
<evidence type="ECO:0000256" key="3">
    <source>
        <dbReference type="ARBA" id="ARBA00022801"/>
    </source>
</evidence>
<dbReference type="GO" id="GO:0008234">
    <property type="term" value="F:cysteine-type peptidase activity"/>
    <property type="evidence" value="ECO:0007669"/>
    <property type="project" value="UniProtKB-KW"/>
</dbReference>
<feature type="domain" description="NlpC/P60" evidence="5">
    <location>
        <begin position="23"/>
        <end position="113"/>
    </location>
</feature>
<evidence type="ECO:0000256" key="1">
    <source>
        <dbReference type="ARBA" id="ARBA00007074"/>
    </source>
</evidence>
<protein>
    <submittedName>
        <fullName evidence="6">Tail assembly protein</fullName>
    </submittedName>
</protein>
<dbReference type="InterPro" id="IPR038765">
    <property type="entry name" value="Papain-like_cys_pep_sf"/>
</dbReference>
<dbReference type="Pfam" id="PF00877">
    <property type="entry name" value="NLPC_P60"/>
    <property type="match status" value="1"/>
</dbReference>
<keyword evidence="3" id="KW-0378">Hydrolase</keyword>
<evidence type="ECO:0000313" key="6">
    <source>
        <dbReference type="EMBL" id="AXH43537.1"/>
    </source>
</evidence>
<keyword evidence="7" id="KW-1185">Reference proteome</keyword>
<evidence type="ECO:0000256" key="4">
    <source>
        <dbReference type="ARBA" id="ARBA00022807"/>
    </source>
</evidence>
<dbReference type="SUPFAM" id="SSF54001">
    <property type="entry name" value="Cysteine proteinases"/>
    <property type="match status" value="1"/>
</dbReference>
<dbReference type="Proteomes" id="UP000310697">
    <property type="component" value="Segment"/>
</dbReference>
<evidence type="ECO:0000259" key="5">
    <source>
        <dbReference type="Pfam" id="PF00877"/>
    </source>
</evidence>
<dbReference type="EMBL" id="MH443101">
    <property type="protein sequence ID" value="AXH43537.1"/>
    <property type="molecule type" value="Genomic_DNA"/>
</dbReference>
<organism evidence="6 7">
    <name type="scientific">Erwinia phage vB_EhrS_59</name>
    <dbReference type="NCBI Taxonomy" id="2283025"/>
    <lineage>
        <taxon>Viruses</taxon>
        <taxon>Duplodnaviria</taxon>
        <taxon>Heunggongvirae</taxon>
        <taxon>Uroviricota</taxon>
        <taxon>Caudoviricetes</taxon>
        <taxon>Feofaniavirus</taxon>
        <taxon>Feofaniavirus Eho59</taxon>
    </lineage>
</organism>